<evidence type="ECO:0008006" key="4">
    <source>
        <dbReference type="Google" id="ProtNLM"/>
    </source>
</evidence>
<dbReference type="EMBL" id="LR798402">
    <property type="protein sequence ID" value="CAB5229289.1"/>
    <property type="molecule type" value="Genomic_DNA"/>
</dbReference>
<accession>A0A6J7XHC0</accession>
<name>A0A6J7XHC0_9CAUD</name>
<proteinExistence type="predicted"/>
<organism evidence="3">
    <name type="scientific">uncultured Caudovirales phage</name>
    <dbReference type="NCBI Taxonomy" id="2100421"/>
    <lineage>
        <taxon>Viruses</taxon>
        <taxon>Duplodnaviria</taxon>
        <taxon>Heunggongvirae</taxon>
        <taxon>Uroviricota</taxon>
        <taxon>Caudoviricetes</taxon>
        <taxon>Peduoviridae</taxon>
        <taxon>Maltschvirus</taxon>
        <taxon>Maltschvirus maltsch</taxon>
    </lineage>
</organism>
<evidence type="ECO:0000313" key="1">
    <source>
        <dbReference type="EMBL" id="CAB4183484.1"/>
    </source>
</evidence>
<dbReference type="EMBL" id="LR797402">
    <property type="protein sequence ID" value="CAB4214529.1"/>
    <property type="molecule type" value="Genomic_DNA"/>
</dbReference>
<evidence type="ECO:0000313" key="2">
    <source>
        <dbReference type="EMBL" id="CAB4214529.1"/>
    </source>
</evidence>
<protein>
    <recommendedName>
        <fullName evidence="4">Winged helix-turn-helix DNA-binding</fullName>
    </recommendedName>
</protein>
<gene>
    <name evidence="1" type="ORF">UFOVP1103_21</name>
    <name evidence="2" type="ORF">UFOVP1464_47</name>
    <name evidence="3" type="ORF">UFOVP1553_15</name>
</gene>
<dbReference type="EMBL" id="LR797046">
    <property type="protein sequence ID" value="CAB4183484.1"/>
    <property type="molecule type" value="Genomic_DNA"/>
</dbReference>
<evidence type="ECO:0000313" key="3">
    <source>
        <dbReference type="EMBL" id="CAB5229289.1"/>
    </source>
</evidence>
<reference evidence="3" key="1">
    <citation type="submission" date="2020-05" db="EMBL/GenBank/DDBJ databases">
        <authorList>
            <person name="Chiriac C."/>
            <person name="Salcher M."/>
            <person name="Ghai R."/>
            <person name="Kavagutti S V."/>
        </authorList>
    </citation>
    <scope>NUCLEOTIDE SEQUENCE</scope>
</reference>
<sequence length="121" mass="13412">MNRLEKAASNRVLMLEYVTKNPGATKSAIMEHTGMTIPQLNVAIMALSEYIYVVTVGSGPTRFATCYIKNKLDPESKPTIQGARVVHAGKILLRKYGYASPPLRRREHRGISSAMEGNVYD</sequence>